<dbReference type="SMART" id="SM00342">
    <property type="entry name" value="HTH_ARAC"/>
    <property type="match status" value="1"/>
</dbReference>
<dbReference type="GO" id="GO:0043565">
    <property type="term" value="F:sequence-specific DNA binding"/>
    <property type="evidence" value="ECO:0007669"/>
    <property type="project" value="InterPro"/>
</dbReference>
<dbReference type="Pfam" id="PF12833">
    <property type="entry name" value="HTH_18"/>
    <property type="match status" value="1"/>
</dbReference>
<comment type="caution">
    <text evidence="5">The sequence shown here is derived from an EMBL/GenBank/DDBJ whole genome shotgun (WGS) entry which is preliminary data.</text>
</comment>
<proteinExistence type="predicted"/>
<dbReference type="EMBL" id="JAHLFH010000132">
    <property type="protein sequence ID" value="MBU3819975.1"/>
    <property type="molecule type" value="Genomic_DNA"/>
</dbReference>
<dbReference type="InterPro" id="IPR009057">
    <property type="entry name" value="Homeodomain-like_sf"/>
</dbReference>
<keyword evidence="2" id="KW-0238">DNA-binding</keyword>
<dbReference type="PROSITE" id="PS01124">
    <property type="entry name" value="HTH_ARAC_FAMILY_2"/>
    <property type="match status" value="1"/>
</dbReference>
<evidence type="ECO:0000313" key="6">
    <source>
        <dbReference type="Proteomes" id="UP000824178"/>
    </source>
</evidence>
<evidence type="ECO:0000313" key="5">
    <source>
        <dbReference type="EMBL" id="MBU3819975.1"/>
    </source>
</evidence>
<protein>
    <submittedName>
        <fullName evidence="5">AraC family transcriptional regulator</fullName>
    </submittedName>
</protein>
<feature type="domain" description="HTH araC/xylS-type" evidence="4">
    <location>
        <begin position="94"/>
        <end position="192"/>
    </location>
</feature>
<dbReference type="GO" id="GO:0003700">
    <property type="term" value="F:DNA-binding transcription factor activity"/>
    <property type="evidence" value="ECO:0007669"/>
    <property type="project" value="InterPro"/>
</dbReference>
<name>A0A9E2KJR5_9FIRM</name>
<keyword evidence="3" id="KW-0804">Transcription</keyword>
<dbReference type="AlphaFoldDB" id="A0A9E2KJR5"/>
<reference evidence="5" key="2">
    <citation type="submission" date="2021-04" db="EMBL/GenBank/DDBJ databases">
        <authorList>
            <person name="Gilroy R."/>
        </authorList>
    </citation>
    <scope>NUCLEOTIDE SEQUENCE</scope>
    <source>
        <strain evidence="5">742</strain>
    </source>
</reference>
<organism evidence="5 6">
    <name type="scientific">Candidatus Faecalibacterium intestinavium</name>
    <dbReference type="NCBI Taxonomy" id="2838580"/>
    <lineage>
        <taxon>Bacteria</taxon>
        <taxon>Bacillati</taxon>
        <taxon>Bacillota</taxon>
        <taxon>Clostridia</taxon>
        <taxon>Eubacteriales</taxon>
        <taxon>Oscillospiraceae</taxon>
        <taxon>Faecalibacterium</taxon>
    </lineage>
</organism>
<dbReference type="PANTHER" id="PTHR43280">
    <property type="entry name" value="ARAC-FAMILY TRANSCRIPTIONAL REGULATOR"/>
    <property type="match status" value="1"/>
</dbReference>
<dbReference type="InterPro" id="IPR018062">
    <property type="entry name" value="HTH_AraC-typ_CS"/>
</dbReference>
<dbReference type="PANTHER" id="PTHR43280:SF27">
    <property type="entry name" value="TRANSCRIPTIONAL REGULATOR MTLR"/>
    <property type="match status" value="1"/>
</dbReference>
<evidence type="ECO:0000256" key="1">
    <source>
        <dbReference type="ARBA" id="ARBA00023015"/>
    </source>
</evidence>
<evidence type="ECO:0000256" key="3">
    <source>
        <dbReference type="ARBA" id="ARBA00023163"/>
    </source>
</evidence>
<accession>A0A9E2KJR5</accession>
<gene>
    <name evidence="5" type="ORF">H9864_06365</name>
</gene>
<dbReference type="SUPFAM" id="SSF46689">
    <property type="entry name" value="Homeodomain-like"/>
    <property type="match status" value="2"/>
</dbReference>
<dbReference type="Gene3D" id="1.10.10.60">
    <property type="entry name" value="Homeodomain-like"/>
    <property type="match status" value="2"/>
</dbReference>
<evidence type="ECO:0000256" key="2">
    <source>
        <dbReference type="ARBA" id="ARBA00023125"/>
    </source>
</evidence>
<dbReference type="Proteomes" id="UP000824178">
    <property type="component" value="Unassembled WGS sequence"/>
</dbReference>
<dbReference type="InterPro" id="IPR018060">
    <property type="entry name" value="HTH_AraC"/>
</dbReference>
<sequence>MLQLHISYQLLREVVPDTGMVFACNSSADAFHPYGELRRIMRQMLFSYAGARKKTEALRYSYVYELLDILTEQFQVQLEEMGQSRPQRDEARLQEIIRYVNQNFQEEINLSRLAEQMYLSTSSLSRLFKKNMGCYFADFVNRVRLNHAVKELEETEKTVTRSAADCGFSNLAAFNKQFQNAYQMSPSAYRHQA</sequence>
<reference evidence="5" key="1">
    <citation type="journal article" date="2021" name="PeerJ">
        <title>Extensive microbial diversity within the chicken gut microbiome revealed by metagenomics and culture.</title>
        <authorList>
            <person name="Gilroy R."/>
            <person name="Ravi A."/>
            <person name="Getino M."/>
            <person name="Pursley I."/>
            <person name="Horton D.L."/>
            <person name="Alikhan N.F."/>
            <person name="Baker D."/>
            <person name="Gharbi K."/>
            <person name="Hall N."/>
            <person name="Watson M."/>
            <person name="Adriaenssens E.M."/>
            <person name="Foster-Nyarko E."/>
            <person name="Jarju S."/>
            <person name="Secka A."/>
            <person name="Antonio M."/>
            <person name="Oren A."/>
            <person name="Chaudhuri R.R."/>
            <person name="La Ragione R."/>
            <person name="Hildebrand F."/>
            <person name="Pallen M.J."/>
        </authorList>
    </citation>
    <scope>NUCLEOTIDE SEQUENCE</scope>
    <source>
        <strain evidence="5">742</strain>
    </source>
</reference>
<dbReference type="PROSITE" id="PS00041">
    <property type="entry name" value="HTH_ARAC_FAMILY_1"/>
    <property type="match status" value="1"/>
</dbReference>
<evidence type="ECO:0000259" key="4">
    <source>
        <dbReference type="PROSITE" id="PS01124"/>
    </source>
</evidence>
<keyword evidence="1" id="KW-0805">Transcription regulation</keyword>